<dbReference type="AlphaFoldDB" id="A0A0F9CEB4"/>
<name>A0A0F9CEB4_9ZZZZ</name>
<reference evidence="1" key="1">
    <citation type="journal article" date="2015" name="Nature">
        <title>Complex archaea that bridge the gap between prokaryotes and eukaryotes.</title>
        <authorList>
            <person name="Spang A."/>
            <person name="Saw J.H."/>
            <person name="Jorgensen S.L."/>
            <person name="Zaremba-Niedzwiedzka K."/>
            <person name="Martijn J."/>
            <person name="Lind A.E."/>
            <person name="van Eijk R."/>
            <person name="Schleper C."/>
            <person name="Guy L."/>
            <person name="Ettema T.J."/>
        </authorList>
    </citation>
    <scope>NUCLEOTIDE SEQUENCE</scope>
</reference>
<sequence length="65" mass="7764">MTDKCKDKCEIEVEESHKQYLKGLNTDKIDLLRHSGESRRRLEKALKDHGLRLIRYLKVIVEDRL</sequence>
<gene>
    <name evidence="1" type="ORF">LCGC14_2676770</name>
</gene>
<proteinExistence type="predicted"/>
<evidence type="ECO:0000313" key="1">
    <source>
        <dbReference type="EMBL" id="KKK95041.1"/>
    </source>
</evidence>
<dbReference type="EMBL" id="LAZR01047085">
    <property type="protein sequence ID" value="KKK95041.1"/>
    <property type="molecule type" value="Genomic_DNA"/>
</dbReference>
<comment type="caution">
    <text evidence="1">The sequence shown here is derived from an EMBL/GenBank/DDBJ whole genome shotgun (WGS) entry which is preliminary data.</text>
</comment>
<accession>A0A0F9CEB4</accession>
<organism evidence="1">
    <name type="scientific">marine sediment metagenome</name>
    <dbReference type="NCBI Taxonomy" id="412755"/>
    <lineage>
        <taxon>unclassified sequences</taxon>
        <taxon>metagenomes</taxon>
        <taxon>ecological metagenomes</taxon>
    </lineage>
</organism>
<protein>
    <submittedName>
        <fullName evidence="1">Uncharacterized protein</fullName>
    </submittedName>
</protein>